<dbReference type="GO" id="GO:0005886">
    <property type="term" value="C:plasma membrane"/>
    <property type="evidence" value="ECO:0007669"/>
    <property type="project" value="UniProtKB-SubCell"/>
</dbReference>
<dbReference type="OrthoDB" id="1016922at2"/>
<dbReference type="GO" id="GO:0016757">
    <property type="term" value="F:glycosyltransferase activity"/>
    <property type="evidence" value="ECO:0007669"/>
    <property type="project" value="UniProtKB-KW"/>
</dbReference>
<evidence type="ECO:0000256" key="2">
    <source>
        <dbReference type="ARBA" id="ARBA00022475"/>
    </source>
</evidence>
<evidence type="ECO:0000259" key="6">
    <source>
        <dbReference type="Pfam" id="PF00535"/>
    </source>
</evidence>
<evidence type="ECO:0000313" key="7">
    <source>
        <dbReference type="EMBL" id="GEO10790.1"/>
    </source>
</evidence>
<dbReference type="EMBL" id="BJYT01000013">
    <property type="protein sequence ID" value="GEO10790.1"/>
    <property type="molecule type" value="Genomic_DNA"/>
</dbReference>
<evidence type="ECO:0000256" key="3">
    <source>
        <dbReference type="ARBA" id="ARBA00022676"/>
    </source>
</evidence>
<dbReference type="SUPFAM" id="SSF53448">
    <property type="entry name" value="Nucleotide-diphospho-sugar transferases"/>
    <property type="match status" value="1"/>
</dbReference>
<dbReference type="Pfam" id="PF00535">
    <property type="entry name" value="Glycos_transf_2"/>
    <property type="match status" value="1"/>
</dbReference>
<keyword evidence="5" id="KW-0472">Membrane</keyword>
<dbReference type="InterPro" id="IPR029044">
    <property type="entry name" value="Nucleotide-diphossugar_trans"/>
</dbReference>
<keyword evidence="2" id="KW-1003">Cell membrane</keyword>
<dbReference type="Proteomes" id="UP000321513">
    <property type="component" value="Unassembled WGS sequence"/>
</dbReference>
<name>A0A512BFQ0_9BACT</name>
<dbReference type="CDD" id="cd00761">
    <property type="entry name" value="Glyco_tranf_GTA_type"/>
    <property type="match status" value="1"/>
</dbReference>
<proteinExistence type="predicted"/>
<organism evidence="7 8">
    <name type="scientific">Segetibacter aerophilus</name>
    <dbReference type="NCBI Taxonomy" id="670293"/>
    <lineage>
        <taxon>Bacteria</taxon>
        <taxon>Pseudomonadati</taxon>
        <taxon>Bacteroidota</taxon>
        <taxon>Chitinophagia</taxon>
        <taxon>Chitinophagales</taxon>
        <taxon>Chitinophagaceae</taxon>
        <taxon>Segetibacter</taxon>
    </lineage>
</organism>
<dbReference type="PANTHER" id="PTHR43646">
    <property type="entry name" value="GLYCOSYLTRANSFERASE"/>
    <property type="match status" value="1"/>
</dbReference>
<keyword evidence="3" id="KW-0328">Glycosyltransferase</keyword>
<comment type="subcellular location">
    <subcellularLocation>
        <location evidence="1">Cell membrane</location>
    </subcellularLocation>
</comment>
<dbReference type="RefSeq" id="WP_147204908.1">
    <property type="nucleotide sequence ID" value="NZ_BJYT01000013.1"/>
</dbReference>
<evidence type="ECO:0000256" key="4">
    <source>
        <dbReference type="ARBA" id="ARBA00022679"/>
    </source>
</evidence>
<comment type="caution">
    <text evidence="7">The sequence shown here is derived from an EMBL/GenBank/DDBJ whole genome shotgun (WGS) entry which is preliminary data.</text>
</comment>
<evidence type="ECO:0000313" key="8">
    <source>
        <dbReference type="Proteomes" id="UP000321513"/>
    </source>
</evidence>
<dbReference type="Gene3D" id="3.90.550.10">
    <property type="entry name" value="Spore Coat Polysaccharide Biosynthesis Protein SpsA, Chain A"/>
    <property type="match status" value="1"/>
</dbReference>
<dbReference type="InterPro" id="IPR001173">
    <property type="entry name" value="Glyco_trans_2-like"/>
</dbReference>
<keyword evidence="4 7" id="KW-0808">Transferase</keyword>
<accession>A0A512BFQ0</accession>
<keyword evidence="8" id="KW-1185">Reference proteome</keyword>
<dbReference type="PANTHER" id="PTHR43646:SF2">
    <property type="entry name" value="GLYCOSYLTRANSFERASE 2-LIKE DOMAIN-CONTAINING PROTEIN"/>
    <property type="match status" value="1"/>
</dbReference>
<evidence type="ECO:0000256" key="5">
    <source>
        <dbReference type="ARBA" id="ARBA00023136"/>
    </source>
</evidence>
<evidence type="ECO:0000256" key="1">
    <source>
        <dbReference type="ARBA" id="ARBA00004236"/>
    </source>
</evidence>
<protein>
    <submittedName>
        <fullName evidence="7">Glycosyl transferase family A</fullName>
    </submittedName>
</protein>
<reference evidence="7 8" key="1">
    <citation type="submission" date="2019-07" db="EMBL/GenBank/DDBJ databases">
        <title>Whole genome shotgun sequence of Segetibacter aerophilus NBRC 106135.</title>
        <authorList>
            <person name="Hosoyama A."/>
            <person name="Uohara A."/>
            <person name="Ohji S."/>
            <person name="Ichikawa N."/>
        </authorList>
    </citation>
    <scope>NUCLEOTIDE SEQUENCE [LARGE SCALE GENOMIC DNA]</scope>
    <source>
        <strain evidence="7 8">NBRC 106135</strain>
    </source>
</reference>
<feature type="domain" description="Glycosyltransferase 2-like" evidence="6">
    <location>
        <begin position="42"/>
        <end position="198"/>
    </location>
</feature>
<gene>
    <name evidence="7" type="ORF">SAE01_32860</name>
</gene>
<dbReference type="AlphaFoldDB" id="A0A512BFQ0"/>
<sequence>MSTLFIPPGIRNIWKNVSAADRIEIIKTNNQRLKKSGVCDVSIIIPAFNEEKNILKTLHSLAVNTTAKSVEIIVVNNNSSDNTEELVRPTSVKCILEKKQGITAARNAGLQVAAGKYILNADADTIYPYNWIDAMVAPLEKDTAISLTYGRFCFIPTGGTSRFTYFLYESATNLLRRYNRHFKEEAVNVYGFNSCFRREHGLAVEGFNHPVGSNEDGWLALKLRDKGFGKLRNVTTSGALVWTTDRRIQMEGGFLKGLNKRIAKTLFPQRFTEVRTDL</sequence>